<gene>
    <name evidence="9" type="ORF">FB554_1027</name>
</gene>
<dbReference type="NCBIfam" id="NF033740">
    <property type="entry name" value="MarP_fam_protase"/>
    <property type="match status" value="1"/>
</dbReference>
<dbReference type="Pfam" id="PF02674">
    <property type="entry name" value="Colicin_V"/>
    <property type="match status" value="1"/>
</dbReference>
<dbReference type="OrthoDB" id="9766361at2"/>
<feature type="transmembrane region" description="Helical" evidence="8">
    <location>
        <begin position="101"/>
        <end position="122"/>
    </location>
</feature>
<dbReference type="InterPro" id="IPR001940">
    <property type="entry name" value="Peptidase_S1C"/>
</dbReference>
<dbReference type="PANTHER" id="PTHR43343">
    <property type="entry name" value="PEPTIDASE S12"/>
    <property type="match status" value="1"/>
</dbReference>
<reference evidence="9 10" key="1">
    <citation type="submission" date="2019-06" db="EMBL/GenBank/DDBJ databases">
        <title>Sequencing the genomes of 1000 actinobacteria strains.</title>
        <authorList>
            <person name="Klenk H.-P."/>
        </authorList>
    </citation>
    <scope>NUCLEOTIDE SEQUENCE [LARGE SCALE GENOMIC DNA]</scope>
    <source>
        <strain evidence="9 10">DSM 24617</strain>
    </source>
</reference>
<dbReference type="InterPro" id="IPR051201">
    <property type="entry name" value="Chloro_Bact_Ser_Proteases"/>
</dbReference>
<dbReference type="AlphaFoldDB" id="A0A542XAU3"/>
<evidence type="ECO:0000256" key="6">
    <source>
        <dbReference type="ARBA" id="ARBA00022989"/>
    </source>
</evidence>
<evidence type="ECO:0000256" key="4">
    <source>
        <dbReference type="ARBA" id="ARBA00022692"/>
    </source>
</evidence>
<evidence type="ECO:0000256" key="3">
    <source>
        <dbReference type="ARBA" id="ARBA00022670"/>
    </source>
</evidence>
<evidence type="ECO:0000256" key="8">
    <source>
        <dbReference type="SAM" id="Phobius"/>
    </source>
</evidence>
<keyword evidence="7 8" id="KW-0472">Membrane</keyword>
<dbReference type="GO" id="GO:0004252">
    <property type="term" value="F:serine-type endopeptidase activity"/>
    <property type="evidence" value="ECO:0007669"/>
    <property type="project" value="InterPro"/>
</dbReference>
<dbReference type="PANTHER" id="PTHR43343:SF3">
    <property type="entry name" value="PROTEASE DO-LIKE 8, CHLOROPLASTIC"/>
    <property type="match status" value="1"/>
</dbReference>
<proteinExistence type="inferred from homology"/>
<dbReference type="GO" id="GO:0006508">
    <property type="term" value="P:proteolysis"/>
    <property type="evidence" value="ECO:0007669"/>
    <property type="project" value="UniProtKB-KW"/>
</dbReference>
<comment type="similarity">
    <text evidence="2">Belongs to the peptidase S1C family.</text>
</comment>
<dbReference type="EMBL" id="VFOK01000001">
    <property type="protein sequence ID" value="TQL32894.1"/>
    <property type="molecule type" value="Genomic_DNA"/>
</dbReference>
<feature type="transmembrane region" description="Helical" evidence="8">
    <location>
        <begin position="29"/>
        <end position="50"/>
    </location>
</feature>
<keyword evidence="3" id="KW-0645">Protease</keyword>
<dbReference type="Proteomes" id="UP000318336">
    <property type="component" value="Unassembled WGS sequence"/>
</dbReference>
<dbReference type="Gene3D" id="2.40.10.10">
    <property type="entry name" value="Trypsin-like serine proteases"/>
    <property type="match status" value="2"/>
</dbReference>
<keyword evidence="4 8" id="KW-0812">Transmembrane</keyword>
<evidence type="ECO:0000256" key="2">
    <source>
        <dbReference type="ARBA" id="ARBA00010541"/>
    </source>
</evidence>
<dbReference type="InterPro" id="IPR043504">
    <property type="entry name" value="Peptidase_S1_PA_chymotrypsin"/>
</dbReference>
<evidence type="ECO:0000256" key="5">
    <source>
        <dbReference type="ARBA" id="ARBA00022801"/>
    </source>
</evidence>
<dbReference type="RefSeq" id="WP_142004982.1">
    <property type="nucleotide sequence ID" value="NZ_CAJTBP010000001.1"/>
</dbReference>
<dbReference type="PRINTS" id="PR00834">
    <property type="entry name" value="PROTEASES2C"/>
</dbReference>
<dbReference type="GO" id="GO:0009403">
    <property type="term" value="P:toxin biosynthetic process"/>
    <property type="evidence" value="ECO:0007669"/>
    <property type="project" value="InterPro"/>
</dbReference>
<feature type="transmembrane region" description="Helical" evidence="8">
    <location>
        <begin position="62"/>
        <end position="89"/>
    </location>
</feature>
<name>A0A542XAU3_9MICO</name>
<keyword evidence="6 8" id="KW-1133">Transmembrane helix</keyword>
<dbReference type="InterPro" id="IPR047680">
    <property type="entry name" value="MarP-like"/>
</dbReference>
<keyword evidence="10" id="KW-1185">Reference proteome</keyword>
<evidence type="ECO:0000313" key="9">
    <source>
        <dbReference type="EMBL" id="TQL32894.1"/>
    </source>
</evidence>
<comment type="caution">
    <text evidence="9">The sequence shown here is derived from an EMBL/GenBank/DDBJ whole genome shotgun (WGS) entry which is preliminary data.</text>
</comment>
<accession>A0A542XAU3</accession>
<sequence length="397" mass="41067">MIDLVLVLVALLAVWLGWRRGLVTSALTAVGWIAGLLLGLAATPAVLDALDLRPEADNTAALVVVLAALLLAAVGAGVMGALAGVVVRLTNVRPVRLLDSGLGAVALLVTTLLASWAVLASARPLLSADGVRAVDSSYGWRAMDRAAPPGARDALGRFGDQVDASPFPEVFAGREPNVEVEAPDPDIASSPAIERARDAVMKIRSSSDSCAMRSVGSGWVVSEDRVVTNAHVVAGGQRITVQPGGQGERHEATVVAFDPDLDLAILRVDTLDAPVLDRAPDLDRGAEAVAAGYPQGGDYTLTAARVRAQMAAVGRDVYGSKPVNRDIYALNAQLLPGDSGGPLLTTDGQVAGTVFARSADDPNTGYALTDDATDSWLDQAAELSSEVPTGNCVSREE</sequence>
<dbReference type="InterPro" id="IPR003825">
    <property type="entry name" value="Colicin-V_CvpA"/>
</dbReference>
<evidence type="ECO:0000313" key="10">
    <source>
        <dbReference type="Proteomes" id="UP000318336"/>
    </source>
</evidence>
<dbReference type="InterPro" id="IPR009003">
    <property type="entry name" value="Peptidase_S1_PA"/>
</dbReference>
<organism evidence="9 10">
    <name type="scientific">Barrientosiimonas humi</name>
    <dbReference type="NCBI Taxonomy" id="999931"/>
    <lineage>
        <taxon>Bacteria</taxon>
        <taxon>Bacillati</taxon>
        <taxon>Actinomycetota</taxon>
        <taxon>Actinomycetes</taxon>
        <taxon>Micrococcales</taxon>
        <taxon>Dermacoccaceae</taxon>
        <taxon>Barrientosiimonas</taxon>
    </lineage>
</organism>
<keyword evidence="5" id="KW-0378">Hydrolase</keyword>
<protein>
    <submittedName>
        <fullName evidence="9">Colicin V production protein</fullName>
    </submittedName>
</protein>
<evidence type="ECO:0000256" key="1">
    <source>
        <dbReference type="ARBA" id="ARBA00004141"/>
    </source>
</evidence>
<dbReference type="SUPFAM" id="SSF50494">
    <property type="entry name" value="Trypsin-like serine proteases"/>
    <property type="match status" value="1"/>
</dbReference>
<comment type="subcellular location">
    <subcellularLocation>
        <location evidence="1">Membrane</location>
        <topology evidence="1">Multi-pass membrane protein</topology>
    </subcellularLocation>
</comment>
<dbReference type="Pfam" id="PF13365">
    <property type="entry name" value="Trypsin_2"/>
    <property type="match status" value="1"/>
</dbReference>
<evidence type="ECO:0000256" key="7">
    <source>
        <dbReference type="ARBA" id="ARBA00023136"/>
    </source>
</evidence>
<dbReference type="GO" id="GO:0016020">
    <property type="term" value="C:membrane"/>
    <property type="evidence" value="ECO:0007669"/>
    <property type="project" value="UniProtKB-SubCell"/>
</dbReference>